<evidence type="ECO:0000313" key="1">
    <source>
        <dbReference type="EnsemblMetazoa" id="AALB004289-PA"/>
    </source>
</evidence>
<organism evidence="1 2">
    <name type="scientific">Anopheles albimanus</name>
    <name type="common">New world malaria mosquito</name>
    <dbReference type="NCBI Taxonomy" id="7167"/>
    <lineage>
        <taxon>Eukaryota</taxon>
        <taxon>Metazoa</taxon>
        <taxon>Ecdysozoa</taxon>
        <taxon>Arthropoda</taxon>
        <taxon>Hexapoda</taxon>
        <taxon>Insecta</taxon>
        <taxon>Pterygota</taxon>
        <taxon>Neoptera</taxon>
        <taxon>Endopterygota</taxon>
        <taxon>Diptera</taxon>
        <taxon>Nematocera</taxon>
        <taxon>Culicoidea</taxon>
        <taxon>Culicidae</taxon>
        <taxon>Anophelinae</taxon>
        <taxon>Anopheles</taxon>
    </lineage>
</organism>
<evidence type="ECO:0000313" key="2">
    <source>
        <dbReference type="Proteomes" id="UP000069272"/>
    </source>
</evidence>
<protein>
    <submittedName>
        <fullName evidence="1">Uncharacterized protein</fullName>
    </submittedName>
</protein>
<reference evidence="1" key="2">
    <citation type="submission" date="2022-08" db="UniProtKB">
        <authorList>
            <consortium name="EnsemblMetazoa"/>
        </authorList>
    </citation>
    <scope>IDENTIFICATION</scope>
    <source>
        <strain evidence="1">STECLA/ALBI9_A</strain>
    </source>
</reference>
<dbReference type="AlphaFoldDB" id="A0A182FCQ3"/>
<accession>A0A182FCQ3</accession>
<dbReference type="Proteomes" id="UP000069272">
    <property type="component" value="Chromosome 3L"/>
</dbReference>
<sequence length="42" mass="4758">MLLGLRISASRIDDDFRSSKDVKEESASPQHFRAVLSKRLPT</sequence>
<proteinExistence type="predicted"/>
<dbReference type="EnsemblMetazoa" id="AALB004289-RA">
    <property type="protein sequence ID" value="AALB004289-PA"/>
    <property type="gene ID" value="AALB004289"/>
</dbReference>
<keyword evidence="2" id="KW-1185">Reference proteome</keyword>
<reference evidence="1 2" key="1">
    <citation type="journal article" date="2017" name="G3 (Bethesda)">
        <title>The Physical Genome Mapping of Anopheles albimanus Corrected Scaffold Misassemblies and Identified Interarm Rearrangements in Genus Anopheles.</title>
        <authorList>
            <person name="Artemov G.N."/>
            <person name="Peery A.N."/>
            <person name="Jiang X."/>
            <person name="Tu Z."/>
            <person name="Stegniy V.N."/>
            <person name="Sharakhova M.V."/>
            <person name="Sharakhov I.V."/>
        </authorList>
    </citation>
    <scope>NUCLEOTIDE SEQUENCE [LARGE SCALE GENOMIC DNA]</scope>
    <source>
        <strain evidence="1 2">ALBI9_A</strain>
    </source>
</reference>
<name>A0A182FCQ3_ANOAL</name>
<dbReference type="VEuPathDB" id="VectorBase:AALB004289"/>